<proteinExistence type="predicted"/>
<keyword evidence="2" id="KW-0812">Transmembrane</keyword>
<protein>
    <submittedName>
        <fullName evidence="3">Uncharacterized protein</fullName>
    </submittedName>
</protein>
<feature type="compositionally biased region" description="Basic and acidic residues" evidence="1">
    <location>
        <begin position="134"/>
        <end position="145"/>
    </location>
</feature>
<feature type="compositionally biased region" description="Basic and acidic residues" evidence="1">
    <location>
        <begin position="505"/>
        <end position="531"/>
    </location>
</feature>
<feature type="compositionally biased region" description="Basic and acidic residues" evidence="1">
    <location>
        <begin position="115"/>
        <end position="124"/>
    </location>
</feature>
<feature type="compositionally biased region" description="Basic and acidic residues" evidence="1">
    <location>
        <begin position="434"/>
        <end position="445"/>
    </location>
</feature>
<feature type="transmembrane region" description="Helical" evidence="2">
    <location>
        <begin position="669"/>
        <end position="691"/>
    </location>
</feature>
<feature type="region of interest" description="Disordered" evidence="1">
    <location>
        <begin position="420"/>
        <end position="531"/>
    </location>
</feature>
<feature type="region of interest" description="Disordered" evidence="1">
    <location>
        <begin position="115"/>
        <end position="145"/>
    </location>
</feature>
<feature type="compositionally biased region" description="Basic and acidic residues" evidence="1">
    <location>
        <begin position="452"/>
        <end position="497"/>
    </location>
</feature>
<keyword evidence="2" id="KW-1133">Transmembrane helix</keyword>
<accession>A0A6M4GXV9</accession>
<dbReference type="Proteomes" id="UP000501534">
    <property type="component" value="Chromosome"/>
</dbReference>
<dbReference type="PANTHER" id="PTHR30441:SF8">
    <property type="entry name" value="DUF748 DOMAIN-CONTAINING PROTEIN"/>
    <property type="match status" value="1"/>
</dbReference>
<evidence type="ECO:0000313" key="4">
    <source>
        <dbReference type="Proteomes" id="UP000501534"/>
    </source>
</evidence>
<evidence type="ECO:0000256" key="1">
    <source>
        <dbReference type="SAM" id="MobiDB-lite"/>
    </source>
</evidence>
<dbReference type="EMBL" id="CP053069">
    <property type="protein sequence ID" value="QJR11855.1"/>
    <property type="molecule type" value="Genomic_DNA"/>
</dbReference>
<evidence type="ECO:0000313" key="3">
    <source>
        <dbReference type="EMBL" id="QJR11855.1"/>
    </source>
</evidence>
<feature type="compositionally biased region" description="Low complexity" evidence="1">
    <location>
        <begin position="279"/>
        <end position="289"/>
    </location>
</feature>
<dbReference type="PANTHER" id="PTHR30441">
    <property type="entry name" value="DUF748 DOMAIN-CONTAINING PROTEIN"/>
    <property type="match status" value="1"/>
</dbReference>
<gene>
    <name evidence="3" type="ORF">DSM104443_02938</name>
</gene>
<feature type="compositionally biased region" description="Basic and acidic residues" evidence="1">
    <location>
        <begin position="234"/>
        <end position="278"/>
    </location>
</feature>
<keyword evidence="4" id="KW-1185">Reference proteome</keyword>
<feature type="region of interest" description="Disordered" evidence="1">
    <location>
        <begin position="234"/>
        <end position="303"/>
    </location>
</feature>
<keyword evidence="2" id="KW-0472">Membrane</keyword>
<dbReference type="InterPro" id="IPR052894">
    <property type="entry name" value="AsmA-related"/>
</dbReference>
<organism evidence="3 4">
    <name type="scientific">Usitatibacter rugosus</name>
    <dbReference type="NCBI Taxonomy" id="2732067"/>
    <lineage>
        <taxon>Bacteria</taxon>
        <taxon>Pseudomonadati</taxon>
        <taxon>Pseudomonadota</taxon>
        <taxon>Betaproteobacteria</taxon>
        <taxon>Nitrosomonadales</taxon>
        <taxon>Usitatibacteraceae</taxon>
        <taxon>Usitatibacter</taxon>
    </lineage>
</organism>
<sequence length="1068" mass="116710">MDRNTVFTKTAKGITQVNQKSASLSKDLMKVLKLIDGKSNFSQIMEKADLDKPVLEKALTTLQKDGFARVFETRKEEADPFAGEDDFDFTAPGKLPGQTQRVIAAAANDISELARQQDARDNTKKQMSQAQDAARAKAKQEAETRARLEAEAKAKAEAEQRAMEQARKAKEAAERAKAEVEAKQREEAVRQAALAEQQRQEVAKAAALAAQQAKDAAERKIKEAEEAKRLAELRARAEAEANARARAELEQKARDEEKRQEELHARQAEEERKAKEVAARAAAESAAQKVKQDEESRRLAEMRAKAEAEAKALAEARQKAEAEAQALARARADAEAAAKKQAVEAGAAEKELKARLKEEIEVRIRAEMEQLLRNEIEEKARAEMTAQIMAEAKLAAQAELEERLVEERASLKAAEKVAREATEKVTREAAANEAKLRAEADKHAADAAAARKAGEAAEATRRAAAIAKDEAERRAEEISRQAAVEKEEAERKAEHLKRLAAMEADGLRRAAEAAEREKDEAGKRAEGDRRAKIEAEAKAMVEAEESERREKELALKIEAEKKGREHAEMRAKIESRARETIEVDTRNKVQAEIEGDMTKRAELEGKAQARAYMDAKAKAEQDEDDKMRADQARKAREIADILRTKVEPDSVESDAPAAKRRRPRKRKGLIKNIFVALVASLVIAVGLLHVIPLRSFATKIEKAMSGWLHDDVRISAVKFWLVPTPHLKFEGLTVGKLLDAKAQSGRIYLDVGGFFSDQIRISSLELDNVSLSADAVKRVAEWSKVEGKQAAAEIESIKIRGLKLDVKPALEPFGADMRFTRDGALRDATLREGGGKWTATFKPAGKGVMDVDFYARSWELPLGAAIPVSEVKLKGQITGSELIVPEFEADSMEGKVNGTLKVTWGSGVRLESDLSVAKIRAGELMKPITKDVTVTGKLDGNFTVSAESGELATLLSAPRAQGKFRLAEGSVSNVDLVAVMQSDAAGQRAGVTKFAELTGEVASGDNRTSFRNIVLQGGVLRGSGAMDIGQNSALSGRLLLEIRSQVAQDRGSFTVSGTVAKPSIRRGG</sequence>
<name>A0A6M4GXV9_9PROT</name>
<dbReference type="AlphaFoldDB" id="A0A6M4GXV9"/>
<dbReference type="RefSeq" id="WP_171093543.1">
    <property type="nucleotide sequence ID" value="NZ_CP053069.1"/>
</dbReference>
<reference evidence="3 4" key="1">
    <citation type="submission" date="2020-04" db="EMBL/GenBank/DDBJ databases">
        <title>Usitatibacter rugosus gen. nov., sp. nov. and Usitatibacter palustris sp. nov., novel members of Usitatibacteraceae fam. nov. within the order Nitrosomonadales isolated from soil.</title>
        <authorList>
            <person name="Huber K.J."/>
            <person name="Neumann-Schaal M."/>
            <person name="Geppert A."/>
            <person name="Luckner M."/>
            <person name="Wanner G."/>
            <person name="Overmann J."/>
        </authorList>
    </citation>
    <scope>NUCLEOTIDE SEQUENCE [LARGE SCALE GENOMIC DNA]</scope>
    <source>
        <strain evidence="3 4">0125_3</strain>
    </source>
</reference>
<dbReference type="GO" id="GO:0005886">
    <property type="term" value="C:plasma membrane"/>
    <property type="evidence" value="ECO:0007669"/>
    <property type="project" value="TreeGrafter"/>
</dbReference>
<dbReference type="KEGG" id="uru:DSM104443_02938"/>
<feature type="compositionally biased region" description="Basic and acidic residues" evidence="1">
    <location>
        <begin position="290"/>
        <end position="303"/>
    </location>
</feature>
<evidence type="ECO:0000256" key="2">
    <source>
        <dbReference type="SAM" id="Phobius"/>
    </source>
</evidence>
<dbReference type="GO" id="GO:0090313">
    <property type="term" value="P:regulation of protein targeting to membrane"/>
    <property type="evidence" value="ECO:0007669"/>
    <property type="project" value="TreeGrafter"/>
</dbReference>